<proteinExistence type="predicted"/>
<evidence type="ECO:0008006" key="3">
    <source>
        <dbReference type="Google" id="ProtNLM"/>
    </source>
</evidence>
<dbReference type="PROSITE" id="PS51257">
    <property type="entry name" value="PROKAR_LIPOPROTEIN"/>
    <property type="match status" value="1"/>
</dbReference>
<dbReference type="RefSeq" id="WP_394827889.1">
    <property type="nucleotide sequence ID" value="NZ_CP089984.1"/>
</dbReference>
<organism evidence="1 2">
    <name type="scientific">Pendulispora albinea</name>
    <dbReference type="NCBI Taxonomy" id="2741071"/>
    <lineage>
        <taxon>Bacteria</taxon>
        <taxon>Pseudomonadati</taxon>
        <taxon>Myxococcota</taxon>
        <taxon>Myxococcia</taxon>
        <taxon>Myxococcales</taxon>
        <taxon>Sorangiineae</taxon>
        <taxon>Pendulisporaceae</taxon>
        <taxon>Pendulispora</taxon>
    </lineage>
</organism>
<dbReference type="EMBL" id="CP089984">
    <property type="protein sequence ID" value="WXB18247.1"/>
    <property type="molecule type" value="Genomic_DNA"/>
</dbReference>
<accession>A0ABZ2M6W1</accession>
<sequence>MSQALRLRSLAIGAALAALTGCVLMVGEGSDLGPTCHFEGEDRGTCGVCIAAHCRAHVNACCGDSRCRDTLSWLDGCSEDKGADCAMFQSLNSSSAAQGPGQRVSACIQGSCSTACSRTK</sequence>
<gene>
    <name evidence="1" type="ORF">LZC94_13405</name>
</gene>
<keyword evidence="2" id="KW-1185">Reference proteome</keyword>
<evidence type="ECO:0000313" key="2">
    <source>
        <dbReference type="Proteomes" id="UP001370348"/>
    </source>
</evidence>
<reference evidence="1 2" key="1">
    <citation type="submission" date="2021-12" db="EMBL/GenBank/DDBJ databases">
        <title>Discovery of the Pendulisporaceae a myxobacterial family with distinct sporulation behavior and unique specialized metabolism.</title>
        <authorList>
            <person name="Garcia R."/>
            <person name="Popoff A."/>
            <person name="Bader C.D."/>
            <person name="Loehr J."/>
            <person name="Walesch S."/>
            <person name="Walt C."/>
            <person name="Boldt J."/>
            <person name="Bunk B."/>
            <person name="Haeckl F.J.F.P.J."/>
            <person name="Gunesch A.P."/>
            <person name="Birkelbach J."/>
            <person name="Nuebel U."/>
            <person name="Pietschmann T."/>
            <person name="Bach T."/>
            <person name="Mueller R."/>
        </authorList>
    </citation>
    <scope>NUCLEOTIDE SEQUENCE [LARGE SCALE GENOMIC DNA]</scope>
    <source>
        <strain evidence="1 2">MSr11954</strain>
    </source>
</reference>
<protein>
    <recommendedName>
        <fullName evidence="3">Lipoprotein</fullName>
    </recommendedName>
</protein>
<evidence type="ECO:0000313" key="1">
    <source>
        <dbReference type="EMBL" id="WXB18247.1"/>
    </source>
</evidence>
<name>A0ABZ2M6W1_9BACT</name>
<dbReference type="Proteomes" id="UP001370348">
    <property type="component" value="Chromosome"/>
</dbReference>